<keyword evidence="3" id="KW-1185">Reference proteome</keyword>
<dbReference type="EMBL" id="LSRX01002233">
    <property type="protein sequence ID" value="OLP75863.1"/>
    <property type="molecule type" value="Genomic_DNA"/>
</dbReference>
<evidence type="ECO:0000313" key="2">
    <source>
        <dbReference type="EMBL" id="OLP75863.1"/>
    </source>
</evidence>
<organism evidence="2 3">
    <name type="scientific">Symbiodinium microadriaticum</name>
    <name type="common">Dinoflagellate</name>
    <name type="synonym">Zooxanthella microadriatica</name>
    <dbReference type="NCBI Taxonomy" id="2951"/>
    <lineage>
        <taxon>Eukaryota</taxon>
        <taxon>Sar</taxon>
        <taxon>Alveolata</taxon>
        <taxon>Dinophyceae</taxon>
        <taxon>Suessiales</taxon>
        <taxon>Symbiodiniaceae</taxon>
        <taxon>Symbiodinium</taxon>
    </lineage>
</organism>
<dbReference type="Proteomes" id="UP000186817">
    <property type="component" value="Unassembled WGS sequence"/>
</dbReference>
<feature type="region of interest" description="Disordered" evidence="1">
    <location>
        <begin position="18"/>
        <end position="37"/>
    </location>
</feature>
<evidence type="ECO:0000256" key="1">
    <source>
        <dbReference type="SAM" id="MobiDB-lite"/>
    </source>
</evidence>
<dbReference type="OrthoDB" id="408480at2759"/>
<accession>A0A1Q9BYU8</accession>
<protein>
    <submittedName>
        <fullName evidence="2">Uncharacterized protein</fullName>
    </submittedName>
</protein>
<reference evidence="2 3" key="1">
    <citation type="submission" date="2016-02" db="EMBL/GenBank/DDBJ databases">
        <title>Genome analysis of coral dinoflagellate symbionts highlights evolutionary adaptations to a symbiotic lifestyle.</title>
        <authorList>
            <person name="Aranda M."/>
            <person name="Li Y."/>
            <person name="Liew Y.J."/>
            <person name="Baumgarten S."/>
            <person name="Simakov O."/>
            <person name="Wilson M."/>
            <person name="Piel J."/>
            <person name="Ashoor H."/>
            <person name="Bougouffa S."/>
            <person name="Bajic V.B."/>
            <person name="Ryu T."/>
            <person name="Ravasi T."/>
            <person name="Bayer T."/>
            <person name="Micklem G."/>
            <person name="Kim H."/>
            <person name="Bhak J."/>
            <person name="Lajeunesse T.C."/>
            <person name="Voolstra C.R."/>
        </authorList>
    </citation>
    <scope>NUCLEOTIDE SEQUENCE [LARGE SCALE GENOMIC DNA]</scope>
    <source>
        <strain evidence="2 3">CCMP2467</strain>
    </source>
</reference>
<dbReference type="AlphaFoldDB" id="A0A1Q9BYU8"/>
<gene>
    <name evidence="2" type="ORF">AK812_SmicGene44277</name>
</gene>
<name>A0A1Q9BYU8_SYMMI</name>
<proteinExistence type="predicted"/>
<evidence type="ECO:0000313" key="3">
    <source>
        <dbReference type="Proteomes" id="UP000186817"/>
    </source>
</evidence>
<comment type="caution">
    <text evidence="2">The sequence shown here is derived from an EMBL/GenBank/DDBJ whole genome shotgun (WGS) entry which is preliminary data.</text>
</comment>
<sequence length="97" mass="11021">MGCGGSCQKTARSNSYFMKAPKVAPHRVGPLPPDREMHDDHVKALNRYLKKVQKHPALFQLIVEHRRELDAEELEECISVLPKPKKPLGGCTRTRTF</sequence>